<dbReference type="SMART" id="SM00855">
    <property type="entry name" value="PGAM"/>
    <property type="match status" value="1"/>
</dbReference>
<dbReference type="InterPro" id="IPR013078">
    <property type="entry name" value="His_Pase_superF_clade-1"/>
</dbReference>
<name>A0A1H6L0A4_9GAMM</name>
<dbReference type="PIRSF" id="PIRSF000709">
    <property type="entry name" value="6PFK_2-Ptase"/>
    <property type="match status" value="1"/>
</dbReference>
<dbReference type="AlphaFoldDB" id="A0A1H6L0A4"/>
<dbReference type="GO" id="GO:0005737">
    <property type="term" value="C:cytoplasm"/>
    <property type="evidence" value="ECO:0007669"/>
    <property type="project" value="TreeGrafter"/>
</dbReference>
<dbReference type="Gene3D" id="3.40.50.1240">
    <property type="entry name" value="Phosphoglycerate mutase-like"/>
    <property type="match status" value="1"/>
</dbReference>
<reference evidence="1" key="2">
    <citation type="submission" date="2016-06" db="EMBL/GenBank/DDBJ databases">
        <authorList>
            <person name="Olsen C.W."/>
            <person name="Carey S."/>
            <person name="Hinshaw L."/>
            <person name="Karasin A.I."/>
        </authorList>
    </citation>
    <scope>NUCLEOTIDE SEQUENCE [LARGE SCALE GENOMIC DNA]</scope>
    <source>
        <strain evidence="1">BazSymA</strain>
        <strain evidence="2">BazSymB</strain>
    </source>
</reference>
<protein>
    <submittedName>
        <fullName evidence="1">Fructose-2,6-bisphosphatase</fullName>
    </submittedName>
</protein>
<evidence type="ECO:0000313" key="3">
    <source>
        <dbReference type="Proteomes" id="UP000198559"/>
    </source>
</evidence>
<dbReference type="Pfam" id="PF00300">
    <property type="entry name" value="His_Phos_1"/>
    <property type="match status" value="1"/>
</dbReference>
<proteinExistence type="predicted"/>
<dbReference type="CDD" id="cd07067">
    <property type="entry name" value="HP_PGM_like"/>
    <property type="match status" value="1"/>
</dbReference>
<dbReference type="Proteomes" id="UP000198559">
    <property type="component" value="Unassembled WGS sequence"/>
</dbReference>
<dbReference type="GO" id="GO:0016791">
    <property type="term" value="F:phosphatase activity"/>
    <property type="evidence" value="ECO:0007669"/>
    <property type="project" value="TreeGrafter"/>
</dbReference>
<dbReference type="InterPro" id="IPR050275">
    <property type="entry name" value="PGM_Phosphatase"/>
</dbReference>
<dbReference type="OrthoDB" id="9783269at2"/>
<dbReference type="PANTHER" id="PTHR48100">
    <property type="entry name" value="BROAD-SPECIFICITY PHOSPHATASE YOR283W-RELATED"/>
    <property type="match status" value="1"/>
</dbReference>
<dbReference type="STRING" id="235205.BAZSYMB_SCAFFOLD00002_27"/>
<reference evidence="3 4" key="1">
    <citation type="submission" date="2016-06" db="EMBL/GenBank/DDBJ databases">
        <authorList>
            <person name="Petersen J."/>
            <person name="Sayavedra L."/>
        </authorList>
    </citation>
    <scope>NUCLEOTIDE SEQUENCE [LARGE SCALE GENOMIC DNA]</scope>
    <source>
        <strain evidence="4">BazSymA</strain>
        <strain evidence="3">BazSymB</strain>
    </source>
</reference>
<accession>A0A1H6L0A4</accession>
<dbReference type="RefSeq" id="WP_090716020.1">
    <property type="nucleotide sequence ID" value="NZ_CAESAP020000385.1"/>
</dbReference>
<evidence type="ECO:0000313" key="1">
    <source>
        <dbReference type="EMBL" id="SEH81566.1"/>
    </source>
</evidence>
<dbReference type="SUPFAM" id="SSF53254">
    <property type="entry name" value="Phosphoglycerate mutase-like"/>
    <property type="match status" value="1"/>
</dbReference>
<sequence length="176" mass="20028">MILDLLRHGEPEGGRLYRGNLLDDPLSEKGWQQMQASINGKHWDFIATSPMARCQAFAQHLSEMQNIEMQVFDSLKEIGFGDWQGRNAKEIGQTTIDKFKQSPLDNRPLGAEDLYDFQARILSVLEQITQERTKKSILLVAHAGVIRVIKSHLLNLSIEKMFTIQVASASCERFEL</sequence>
<evidence type="ECO:0000313" key="2">
    <source>
        <dbReference type="EMBL" id="SEH82355.1"/>
    </source>
</evidence>
<dbReference type="EMBL" id="CDSC02000233">
    <property type="protein sequence ID" value="SEH81566.1"/>
    <property type="molecule type" value="Genomic_DNA"/>
</dbReference>
<dbReference type="EMBL" id="CVUD02000163">
    <property type="protein sequence ID" value="SEH82355.1"/>
    <property type="molecule type" value="Genomic_DNA"/>
</dbReference>
<evidence type="ECO:0000313" key="4">
    <source>
        <dbReference type="Proteomes" id="UP000198988"/>
    </source>
</evidence>
<dbReference type="InterPro" id="IPR029033">
    <property type="entry name" value="His_PPase_superfam"/>
</dbReference>
<organism evidence="1 4">
    <name type="scientific">Bathymodiolus azoricus thioautotrophic gill symbiont</name>
    <dbReference type="NCBI Taxonomy" id="235205"/>
    <lineage>
        <taxon>Bacteria</taxon>
        <taxon>Pseudomonadati</taxon>
        <taxon>Pseudomonadota</taxon>
        <taxon>Gammaproteobacteria</taxon>
        <taxon>sulfur-oxidizing symbionts</taxon>
    </lineage>
</organism>
<dbReference type="PANTHER" id="PTHR48100:SF1">
    <property type="entry name" value="HISTIDINE PHOSPHATASE FAMILY PROTEIN-RELATED"/>
    <property type="match status" value="1"/>
</dbReference>
<dbReference type="Proteomes" id="UP000198988">
    <property type="component" value="Unassembled WGS sequence"/>
</dbReference>
<gene>
    <name evidence="1" type="ORF">BAZSYMA_ACONTIG00741_4</name>
    <name evidence="2" type="ORF">BAZSYMB_SCAFFOLD00002_27</name>
</gene>